<keyword evidence="8" id="KW-1015">Disulfide bond</keyword>
<dbReference type="GO" id="GO:0001916">
    <property type="term" value="P:positive regulation of T cell mediated cytotoxicity"/>
    <property type="evidence" value="ECO:0007669"/>
    <property type="project" value="TreeGrafter"/>
</dbReference>
<keyword evidence="7" id="KW-0472">Membrane</keyword>
<evidence type="ECO:0000256" key="8">
    <source>
        <dbReference type="ARBA" id="ARBA00023157"/>
    </source>
</evidence>
<proteinExistence type="inferred from homology"/>
<dbReference type="Pfam" id="PF00129">
    <property type="entry name" value="MHC_I"/>
    <property type="match status" value="1"/>
</dbReference>
<evidence type="ECO:0000259" key="10">
    <source>
        <dbReference type="Pfam" id="PF00129"/>
    </source>
</evidence>
<dbReference type="GO" id="GO:0002486">
    <property type="term" value="P:antigen processing and presentation of endogenous peptide antigen via MHC class I via ER pathway, TAP-independent"/>
    <property type="evidence" value="ECO:0007669"/>
    <property type="project" value="TreeGrafter"/>
</dbReference>
<evidence type="ECO:0000256" key="2">
    <source>
        <dbReference type="ARBA" id="ARBA00006909"/>
    </source>
</evidence>
<protein>
    <recommendedName>
        <fullName evidence="10">MHC class I-like antigen recognition-like domain-containing protein</fullName>
    </recommendedName>
</protein>
<dbReference type="GO" id="GO:0042605">
    <property type="term" value="F:peptide antigen binding"/>
    <property type="evidence" value="ECO:0007669"/>
    <property type="project" value="TreeGrafter"/>
</dbReference>
<comment type="subcellular location">
    <subcellularLocation>
        <location evidence="1">Membrane</location>
        <topology evidence="1">Single-pass type I membrane protein</topology>
    </subcellularLocation>
</comment>
<dbReference type="Gene3D" id="3.30.500.10">
    <property type="entry name" value="MHC class I-like antigen recognition-like"/>
    <property type="match status" value="1"/>
</dbReference>
<dbReference type="GO" id="GO:0006955">
    <property type="term" value="P:immune response"/>
    <property type="evidence" value="ECO:0007669"/>
    <property type="project" value="TreeGrafter"/>
</dbReference>
<dbReference type="InterPro" id="IPR011161">
    <property type="entry name" value="MHC_I-like_Ag-recog"/>
</dbReference>
<evidence type="ECO:0000256" key="5">
    <source>
        <dbReference type="ARBA" id="ARBA00022859"/>
    </source>
</evidence>
<evidence type="ECO:0000256" key="4">
    <source>
        <dbReference type="ARBA" id="ARBA00022692"/>
    </source>
</evidence>
<evidence type="ECO:0000256" key="3">
    <source>
        <dbReference type="ARBA" id="ARBA00022451"/>
    </source>
</evidence>
<accession>A0A1A6G0I7</accession>
<dbReference type="InterPro" id="IPR050208">
    <property type="entry name" value="MHC_class-I_related"/>
</dbReference>
<keyword evidence="3" id="KW-0490">MHC I</keyword>
<dbReference type="PANTHER" id="PTHR16675:SF169">
    <property type="entry name" value="HLA CLASS I HISTOCOMPATIBILITY ANTIGEN, ALPHA CHAIN G"/>
    <property type="match status" value="1"/>
</dbReference>
<feature type="non-terminal residue" evidence="11">
    <location>
        <position position="118"/>
    </location>
</feature>
<dbReference type="GO" id="GO:0009897">
    <property type="term" value="C:external side of plasma membrane"/>
    <property type="evidence" value="ECO:0007669"/>
    <property type="project" value="TreeGrafter"/>
</dbReference>
<evidence type="ECO:0000313" key="12">
    <source>
        <dbReference type="Proteomes" id="UP000092124"/>
    </source>
</evidence>
<dbReference type="GO" id="GO:0005615">
    <property type="term" value="C:extracellular space"/>
    <property type="evidence" value="ECO:0007669"/>
    <property type="project" value="TreeGrafter"/>
</dbReference>
<dbReference type="OrthoDB" id="9628726at2759"/>
<evidence type="ECO:0000256" key="9">
    <source>
        <dbReference type="ARBA" id="ARBA00023180"/>
    </source>
</evidence>
<organism evidence="11 12">
    <name type="scientific">Neotoma lepida</name>
    <name type="common">Desert woodrat</name>
    <dbReference type="NCBI Taxonomy" id="56216"/>
    <lineage>
        <taxon>Eukaryota</taxon>
        <taxon>Metazoa</taxon>
        <taxon>Chordata</taxon>
        <taxon>Craniata</taxon>
        <taxon>Vertebrata</taxon>
        <taxon>Euteleostomi</taxon>
        <taxon>Mammalia</taxon>
        <taxon>Eutheria</taxon>
        <taxon>Euarchontoglires</taxon>
        <taxon>Glires</taxon>
        <taxon>Rodentia</taxon>
        <taxon>Myomorpha</taxon>
        <taxon>Muroidea</taxon>
        <taxon>Cricetidae</taxon>
        <taxon>Neotominae</taxon>
        <taxon>Neotoma</taxon>
    </lineage>
</organism>
<gene>
    <name evidence="11" type="ORF">A6R68_09180</name>
</gene>
<dbReference type="EMBL" id="LZPO01107976">
    <property type="protein sequence ID" value="OBS59703.1"/>
    <property type="molecule type" value="Genomic_DNA"/>
</dbReference>
<dbReference type="AlphaFoldDB" id="A0A1A6G0I7"/>
<evidence type="ECO:0000256" key="1">
    <source>
        <dbReference type="ARBA" id="ARBA00004479"/>
    </source>
</evidence>
<dbReference type="InterPro" id="IPR011162">
    <property type="entry name" value="MHC_I/II-like_Ag-recog"/>
</dbReference>
<name>A0A1A6G0I7_NEOLE</name>
<comment type="caution">
    <text evidence="11">The sequence shown here is derived from an EMBL/GenBank/DDBJ whole genome shotgun (WGS) entry which is preliminary data.</text>
</comment>
<dbReference type="STRING" id="56216.A0A1A6G0I7"/>
<reference evidence="11 12" key="1">
    <citation type="submission" date="2016-06" db="EMBL/GenBank/DDBJ databases">
        <title>The Draft Genome Sequence and Annotation of the Desert Woodrat Neotoma lepida.</title>
        <authorList>
            <person name="Campbell M."/>
            <person name="Oakeson K.F."/>
            <person name="Yandell M."/>
            <person name="Halpert J.R."/>
            <person name="Dearing D."/>
        </authorList>
    </citation>
    <scope>NUCLEOTIDE SEQUENCE [LARGE SCALE GENOMIC DNA]</scope>
    <source>
        <strain evidence="11">417</strain>
        <tissue evidence="11">Liver</tissue>
    </source>
</reference>
<dbReference type="GO" id="GO:0042612">
    <property type="term" value="C:MHC class I protein complex"/>
    <property type="evidence" value="ECO:0007669"/>
    <property type="project" value="UniProtKB-KW"/>
</dbReference>
<sequence>MEYAQGKYTTVISIWAKTQKDVVNKTITGSHSLRLLHTLLTWPDILEPQFIYAVYLDDIHVKRYNSREEPPRMEHCAPWVDQEEPEYWENSTRNMPRLIDFCTDTLKEMLHIYNQSET</sequence>
<keyword evidence="9" id="KW-0325">Glycoprotein</keyword>
<keyword evidence="6" id="KW-1133">Transmembrane helix</keyword>
<dbReference type="Proteomes" id="UP000092124">
    <property type="component" value="Unassembled WGS sequence"/>
</dbReference>
<evidence type="ECO:0000256" key="6">
    <source>
        <dbReference type="ARBA" id="ARBA00022989"/>
    </source>
</evidence>
<feature type="domain" description="MHC class I-like antigen recognition-like" evidence="10">
    <location>
        <begin position="29"/>
        <end position="117"/>
    </location>
</feature>
<comment type="similarity">
    <text evidence="2">Belongs to the MHC class I family.</text>
</comment>
<keyword evidence="12" id="KW-1185">Reference proteome</keyword>
<dbReference type="GO" id="GO:0005102">
    <property type="term" value="F:signaling receptor binding"/>
    <property type="evidence" value="ECO:0007669"/>
    <property type="project" value="TreeGrafter"/>
</dbReference>
<dbReference type="PANTHER" id="PTHR16675">
    <property type="entry name" value="MHC CLASS I-RELATED"/>
    <property type="match status" value="1"/>
</dbReference>
<keyword evidence="4" id="KW-0812">Transmembrane</keyword>
<evidence type="ECO:0000313" key="11">
    <source>
        <dbReference type="EMBL" id="OBS59703.1"/>
    </source>
</evidence>
<dbReference type="InterPro" id="IPR037055">
    <property type="entry name" value="MHC_I-like_Ag-recog_sf"/>
</dbReference>
<keyword evidence="5" id="KW-0391">Immunity</keyword>
<dbReference type="GO" id="GO:0002476">
    <property type="term" value="P:antigen processing and presentation of endogenous peptide antigen via MHC class Ib"/>
    <property type="evidence" value="ECO:0007669"/>
    <property type="project" value="TreeGrafter"/>
</dbReference>
<evidence type="ECO:0000256" key="7">
    <source>
        <dbReference type="ARBA" id="ARBA00023136"/>
    </source>
</evidence>
<dbReference type="SUPFAM" id="SSF54452">
    <property type="entry name" value="MHC antigen-recognition domain"/>
    <property type="match status" value="1"/>
</dbReference>